<dbReference type="SUPFAM" id="SSF53850">
    <property type="entry name" value="Periplasmic binding protein-like II"/>
    <property type="match status" value="1"/>
</dbReference>
<evidence type="ECO:0000313" key="3">
    <source>
        <dbReference type="Proteomes" id="UP000037660"/>
    </source>
</evidence>
<comment type="similarity">
    <text evidence="1">Belongs to the UPF0065 (bug) family.</text>
</comment>
<dbReference type="Proteomes" id="UP000037660">
    <property type="component" value="Unassembled WGS sequence"/>
</dbReference>
<reference evidence="2 3" key="2">
    <citation type="journal article" date="2016" name="Science">
        <title>A bacterium that degrades and assimilates poly(ethylene terephthalate).</title>
        <authorList>
            <person name="Yoshida S."/>
            <person name="Hiraga K."/>
            <person name="Takehana T."/>
            <person name="Taniguchi I."/>
            <person name="Yamaji H."/>
            <person name="Maeda Y."/>
            <person name="Toyohara K."/>
            <person name="Miyamoto K."/>
            <person name="Kimura Y."/>
            <person name="Oda K."/>
        </authorList>
    </citation>
    <scope>NUCLEOTIDE SEQUENCE [LARGE SCALE GENOMIC DNA]</scope>
    <source>
        <strain evidence="3">NBRC 110686 / TISTR 2288 / 201-F6</strain>
    </source>
</reference>
<dbReference type="PANTHER" id="PTHR42928:SF5">
    <property type="entry name" value="BLR1237 PROTEIN"/>
    <property type="match status" value="1"/>
</dbReference>
<dbReference type="Gene3D" id="3.40.190.150">
    <property type="entry name" value="Bordetella uptake gene, domain 1"/>
    <property type="match status" value="1"/>
</dbReference>
<dbReference type="CDD" id="cd07012">
    <property type="entry name" value="PBP2_Bug_TTT"/>
    <property type="match status" value="1"/>
</dbReference>
<name>A0A0K8P282_PISS1</name>
<dbReference type="STRING" id="1547922.ISF6_2576"/>
<evidence type="ECO:0000256" key="1">
    <source>
        <dbReference type="ARBA" id="ARBA00006987"/>
    </source>
</evidence>
<dbReference type="InterPro" id="IPR042100">
    <property type="entry name" value="Bug_dom1"/>
</dbReference>
<reference evidence="3" key="1">
    <citation type="submission" date="2015-07" db="EMBL/GenBank/DDBJ databases">
        <title>Discovery of a poly(ethylene terephthalate assimilation.</title>
        <authorList>
            <person name="Yoshida S."/>
            <person name="Hiraga K."/>
            <person name="Takehana T."/>
            <person name="Taniguchi I."/>
            <person name="Yamaji H."/>
            <person name="Maeda Y."/>
            <person name="Toyohara K."/>
            <person name="Miyamoto K."/>
            <person name="Kimura Y."/>
            <person name="Oda K."/>
        </authorList>
    </citation>
    <scope>NUCLEOTIDE SEQUENCE [LARGE SCALE GENOMIC DNA]</scope>
    <source>
        <strain evidence="3">NBRC 110686 / TISTR 2288 / 201-F6</strain>
    </source>
</reference>
<protein>
    <recommendedName>
        <fullName evidence="4">Tricarboxylate transport protein TctC</fullName>
    </recommendedName>
</protein>
<gene>
    <name evidence="2" type="ORF">ISF6_2576</name>
</gene>
<organism evidence="2 3">
    <name type="scientific">Piscinibacter sakaiensis</name>
    <name type="common">Ideonella sakaiensis</name>
    <dbReference type="NCBI Taxonomy" id="1547922"/>
    <lineage>
        <taxon>Bacteria</taxon>
        <taxon>Pseudomonadati</taxon>
        <taxon>Pseudomonadota</taxon>
        <taxon>Betaproteobacteria</taxon>
        <taxon>Burkholderiales</taxon>
        <taxon>Sphaerotilaceae</taxon>
        <taxon>Piscinibacter</taxon>
    </lineage>
</organism>
<dbReference type="AlphaFoldDB" id="A0A0K8P282"/>
<sequence>MQALGLAALGRAWAQPAFPVRPVTIRVGVPAGGPADNAVRSAQPMLQRLLGQPVVVENLPGASGTLAVRSVLAAAPDGHTLLAGPGADFLVAPFVMPAAKYAPQDFRLVGVTGVSDFLLVARSGLGIASLEALLAQLSRTDATPPTLAHWGAASAPHLVGADFAARTGARFTEIPYKGAAPVLSDLVGGQVDLAFVPLTGQVLAMLRSQRIVPLGVSASTRHPMLPAVPALAEAPALRGFEHSVWSAVLAPPATPDAALQVLTDALGAWIVSPDSLARLASNASRPVPARTLDENAGFLRTEQAKHQRIARALKLQPAS</sequence>
<dbReference type="Pfam" id="PF03401">
    <property type="entry name" value="TctC"/>
    <property type="match status" value="1"/>
</dbReference>
<proteinExistence type="inferred from homology"/>
<dbReference type="EMBL" id="BBYR01000038">
    <property type="protein sequence ID" value="GAP36736.1"/>
    <property type="molecule type" value="Genomic_DNA"/>
</dbReference>
<accession>A0A0K8P282</accession>
<comment type="caution">
    <text evidence="2">The sequence shown here is derived from an EMBL/GenBank/DDBJ whole genome shotgun (WGS) entry which is preliminary data.</text>
</comment>
<keyword evidence="3" id="KW-1185">Reference proteome</keyword>
<dbReference type="Gene3D" id="3.40.190.10">
    <property type="entry name" value="Periplasmic binding protein-like II"/>
    <property type="match status" value="1"/>
</dbReference>
<evidence type="ECO:0008006" key="4">
    <source>
        <dbReference type="Google" id="ProtNLM"/>
    </source>
</evidence>
<evidence type="ECO:0000313" key="2">
    <source>
        <dbReference type="EMBL" id="GAP36736.1"/>
    </source>
</evidence>
<dbReference type="InterPro" id="IPR005064">
    <property type="entry name" value="BUG"/>
</dbReference>
<dbReference type="PANTHER" id="PTHR42928">
    <property type="entry name" value="TRICARBOXYLATE-BINDING PROTEIN"/>
    <property type="match status" value="1"/>
</dbReference>